<gene>
    <name evidence="1" type="ORF">BV25DRAFT_1825683</name>
</gene>
<keyword evidence="2" id="KW-1185">Reference proteome</keyword>
<sequence length="55" mass="6448">MSEHTPKLLFYVAVEVSMTLPQGIGPRDTSRGSYLSRRMPYRNEGQWWRVYVITS</sequence>
<evidence type="ECO:0000313" key="1">
    <source>
        <dbReference type="EMBL" id="KAI0062249.1"/>
    </source>
</evidence>
<dbReference type="EMBL" id="MU277208">
    <property type="protein sequence ID" value="KAI0062249.1"/>
    <property type="molecule type" value="Genomic_DNA"/>
</dbReference>
<proteinExistence type="predicted"/>
<name>A0ACB8T0Q6_9AGAM</name>
<dbReference type="Proteomes" id="UP000814140">
    <property type="component" value="Unassembled WGS sequence"/>
</dbReference>
<organism evidence="1 2">
    <name type="scientific">Artomyces pyxidatus</name>
    <dbReference type="NCBI Taxonomy" id="48021"/>
    <lineage>
        <taxon>Eukaryota</taxon>
        <taxon>Fungi</taxon>
        <taxon>Dikarya</taxon>
        <taxon>Basidiomycota</taxon>
        <taxon>Agaricomycotina</taxon>
        <taxon>Agaricomycetes</taxon>
        <taxon>Russulales</taxon>
        <taxon>Auriscalpiaceae</taxon>
        <taxon>Artomyces</taxon>
    </lineage>
</organism>
<protein>
    <submittedName>
        <fullName evidence="1">Uncharacterized protein</fullName>
    </submittedName>
</protein>
<comment type="caution">
    <text evidence="1">The sequence shown here is derived from an EMBL/GenBank/DDBJ whole genome shotgun (WGS) entry which is preliminary data.</text>
</comment>
<evidence type="ECO:0000313" key="2">
    <source>
        <dbReference type="Proteomes" id="UP000814140"/>
    </source>
</evidence>
<accession>A0ACB8T0Q6</accession>
<reference evidence="1" key="2">
    <citation type="journal article" date="2022" name="New Phytol.">
        <title>Evolutionary transition to the ectomycorrhizal habit in the genomes of a hyperdiverse lineage of mushroom-forming fungi.</title>
        <authorList>
            <person name="Looney B."/>
            <person name="Miyauchi S."/>
            <person name="Morin E."/>
            <person name="Drula E."/>
            <person name="Courty P.E."/>
            <person name="Kohler A."/>
            <person name="Kuo A."/>
            <person name="LaButti K."/>
            <person name="Pangilinan J."/>
            <person name="Lipzen A."/>
            <person name="Riley R."/>
            <person name="Andreopoulos W."/>
            <person name="He G."/>
            <person name="Johnson J."/>
            <person name="Nolan M."/>
            <person name="Tritt A."/>
            <person name="Barry K.W."/>
            <person name="Grigoriev I.V."/>
            <person name="Nagy L.G."/>
            <person name="Hibbett D."/>
            <person name="Henrissat B."/>
            <person name="Matheny P.B."/>
            <person name="Labbe J."/>
            <person name="Martin F.M."/>
        </authorList>
    </citation>
    <scope>NUCLEOTIDE SEQUENCE</scope>
    <source>
        <strain evidence="1">HHB10654</strain>
    </source>
</reference>
<reference evidence="1" key="1">
    <citation type="submission" date="2021-03" db="EMBL/GenBank/DDBJ databases">
        <authorList>
            <consortium name="DOE Joint Genome Institute"/>
            <person name="Ahrendt S."/>
            <person name="Looney B.P."/>
            <person name="Miyauchi S."/>
            <person name="Morin E."/>
            <person name="Drula E."/>
            <person name="Courty P.E."/>
            <person name="Chicoki N."/>
            <person name="Fauchery L."/>
            <person name="Kohler A."/>
            <person name="Kuo A."/>
            <person name="Labutti K."/>
            <person name="Pangilinan J."/>
            <person name="Lipzen A."/>
            <person name="Riley R."/>
            <person name="Andreopoulos W."/>
            <person name="He G."/>
            <person name="Johnson J."/>
            <person name="Barry K.W."/>
            <person name="Grigoriev I.V."/>
            <person name="Nagy L."/>
            <person name="Hibbett D."/>
            <person name="Henrissat B."/>
            <person name="Matheny P.B."/>
            <person name="Labbe J."/>
            <person name="Martin F."/>
        </authorList>
    </citation>
    <scope>NUCLEOTIDE SEQUENCE</scope>
    <source>
        <strain evidence="1">HHB10654</strain>
    </source>
</reference>